<reference evidence="2" key="1">
    <citation type="submission" date="2022-11" db="UniProtKB">
        <authorList>
            <consortium name="WormBaseParasite"/>
        </authorList>
    </citation>
    <scope>IDENTIFICATION</scope>
</reference>
<evidence type="ECO:0000313" key="2">
    <source>
        <dbReference type="WBParaSite" id="ES5_v2.g847.t1"/>
    </source>
</evidence>
<accession>A0AC34GUI8</accession>
<dbReference type="Proteomes" id="UP000887579">
    <property type="component" value="Unplaced"/>
</dbReference>
<organism evidence="1 2">
    <name type="scientific">Panagrolaimus sp. ES5</name>
    <dbReference type="NCBI Taxonomy" id="591445"/>
    <lineage>
        <taxon>Eukaryota</taxon>
        <taxon>Metazoa</taxon>
        <taxon>Ecdysozoa</taxon>
        <taxon>Nematoda</taxon>
        <taxon>Chromadorea</taxon>
        <taxon>Rhabditida</taxon>
        <taxon>Tylenchina</taxon>
        <taxon>Panagrolaimomorpha</taxon>
        <taxon>Panagrolaimoidea</taxon>
        <taxon>Panagrolaimidae</taxon>
        <taxon>Panagrolaimus</taxon>
    </lineage>
</organism>
<name>A0AC34GUI8_9BILA</name>
<sequence>MFSRQLLTIFLAAIAVTLIAASCVDRKDNLVDVGDESEGAYNAHFQNAVGATYDDSDTPSCYKSEPNLKLPGVIKLVSGTLVVKSAMNLVGNTQVLLTLKKDSFLIGTICDHGKSKNPLIPDDDCKFAFCANATTLCTALGTPGTHSLGEIEGDLGINGTIELPSVSSAIKGILKGKWQLELDIQTSGTVVSSIKIPTNEKYIDVDE</sequence>
<proteinExistence type="predicted"/>
<evidence type="ECO:0000313" key="1">
    <source>
        <dbReference type="Proteomes" id="UP000887579"/>
    </source>
</evidence>
<dbReference type="WBParaSite" id="ES5_v2.g847.t1">
    <property type="protein sequence ID" value="ES5_v2.g847.t1"/>
    <property type="gene ID" value="ES5_v2.g847"/>
</dbReference>
<protein>
    <submittedName>
        <fullName evidence="2">Uncharacterized protein</fullName>
    </submittedName>
</protein>